<proteinExistence type="predicted"/>
<gene>
    <name evidence="2" type="ORF">FYJ37_00745</name>
</gene>
<evidence type="ECO:0000313" key="3">
    <source>
        <dbReference type="Proteomes" id="UP000462363"/>
    </source>
</evidence>
<dbReference type="AlphaFoldDB" id="A0A844F758"/>
<protein>
    <submittedName>
        <fullName evidence="2">Uncharacterized protein</fullName>
    </submittedName>
</protein>
<keyword evidence="1" id="KW-0812">Transmembrane</keyword>
<reference evidence="2 3" key="1">
    <citation type="submission" date="2019-08" db="EMBL/GenBank/DDBJ databases">
        <title>In-depth cultivation of the pig gut microbiome towards novel bacterial diversity and tailored functional studies.</title>
        <authorList>
            <person name="Wylensek D."/>
            <person name="Hitch T.C.A."/>
            <person name="Clavel T."/>
        </authorList>
    </citation>
    <scope>NUCLEOTIDE SEQUENCE [LARGE SCALE GENOMIC DNA]</scope>
    <source>
        <strain evidence="2 3">BL-389-WT-3D</strain>
    </source>
</reference>
<evidence type="ECO:0000256" key="1">
    <source>
        <dbReference type="SAM" id="Phobius"/>
    </source>
</evidence>
<organism evidence="2 3">
    <name type="scientific">Clostridium scindens (strain JCM 10418 / VPI 12708)</name>
    <dbReference type="NCBI Taxonomy" id="29347"/>
    <lineage>
        <taxon>Bacteria</taxon>
        <taxon>Bacillati</taxon>
        <taxon>Bacillota</taxon>
        <taxon>Clostridia</taxon>
        <taxon>Lachnospirales</taxon>
        <taxon>Lachnospiraceae</taxon>
    </lineage>
</organism>
<sequence length="139" mass="14836">MACFLIPAAEAVITTVATKVIKSKEKEETMKVSFSDGTIADATKIKFSTKLGWLNKLLWGGSALLAFEHVWHGEVVPFFPFLTAVENGETAEMLAEMGSAGVMMAVLVTAVWVGMLAVSSIVEKRAIATPNIAMEGTKA</sequence>
<dbReference type="RefSeq" id="WP_009249247.1">
    <property type="nucleotide sequence ID" value="NZ_AP024846.1"/>
</dbReference>
<accession>A0A844F758</accession>
<feature type="transmembrane region" description="Helical" evidence="1">
    <location>
        <begin position="102"/>
        <end position="122"/>
    </location>
</feature>
<comment type="caution">
    <text evidence="2">The sequence shown here is derived from an EMBL/GenBank/DDBJ whole genome shotgun (WGS) entry which is preliminary data.</text>
</comment>
<keyword evidence="1" id="KW-0472">Membrane</keyword>
<evidence type="ECO:0000313" key="2">
    <source>
        <dbReference type="EMBL" id="MSS38917.1"/>
    </source>
</evidence>
<keyword evidence="1" id="KW-1133">Transmembrane helix</keyword>
<name>A0A844F758_CLOSV</name>
<dbReference type="Proteomes" id="UP000462363">
    <property type="component" value="Unassembled WGS sequence"/>
</dbReference>
<dbReference type="EMBL" id="VUMB01000001">
    <property type="protein sequence ID" value="MSS38917.1"/>
    <property type="molecule type" value="Genomic_DNA"/>
</dbReference>